<dbReference type="AlphaFoldDB" id="A0A1B1Z1K1"/>
<dbReference type="OrthoDB" id="1925744at2"/>
<proteinExistence type="predicted"/>
<dbReference type="Proteomes" id="UP000077412">
    <property type="component" value="Chromosome"/>
</dbReference>
<evidence type="ECO:0000313" key="2">
    <source>
        <dbReference type="EMBL" id="ANX11358.1"/>
    </source>
</evidence>
<dbReference type="RefSeq" id="WP_066287125.1">
    <property type="nucleotide sequence ID" value="NZ_CP016761.1"/>
</dbReference>
<name>A0A1B1Z1K1_9BACL</name>
<accession>A0A1B1Z1K1</accession>
<dbReference type="KEGG" id="far:ABE41_005015"/>
<keyword evidence="1" id="KW-0812">Transmembrane</keyword>
<keyword evidence="3" id="KW-1185">Reference proteome</keyword>
<keyword evidence="1" id="KW-0472">Membrane</keyword>
<feature type="transmembrane region" description="Helical" evidence="1">
    <location>
        <begin position="60"/>
        <end position="89"/>
    </location>
</feature>
<reference evidence="2 3" key="1">
    <citation type="submission" date="2016-08" db="EMBL/GenBank/DDBJ databases">
        <title>Complete genome sequence of Fictibacillus arsenicus G25-54, a strain with toxicity to nematodes and a potential arsenic-resistance activity.</title>
        <authorList>
            <person name="Zheng Z."/>
        </authorList>
    </citation>
    <scope>NUCLEOTIDE SEQUENCE [LARGE SCALE GENOMIC DNA]</scope>
    <source>
        <strain evidence="2 3">G25-54</strain>
    </source>
</reference>
<gene>
    <name evidence="2" type="ORF">ABE41_005015</name>
</gene>
<dbReference type="EMBL" id="CP016761">
    <property type="protein sequence ID" value="ANX11358.1"/>
    <property type="molecule type" value="Genomic_DNA"/>
</dbReference>
<feature type="transmembrane region" description="Helical" evidence="1">
    <location>
        <begin position="36"/>
        <end position="54"/>
    </location>
</feature>
<dbReference type="STRING" id="255247.ABE41_005015"/>
<evidence type="ECO:0000313" key="3">
    <source>
        <dbReference type="Proteomes" id="UP000077412"/>
    </source>
</evidence>
<sequence>MNISRLLKWVTGGIEAFLGIPFLGGLIIVGSGWAPLQFMFVLHLVTLIICVVQKERFYGSVLGLITSVVGFIPILGMIMHIVTALVLFVDAARGGRKKKNEHIIDAK</sequence>
<protein>
    <submittedName>
        <fullName evidence="2">Uncharacterized protein</fullName>
    </submittedName>
</protein>
<organism evidence="2 3">
    <name type="scientific">Fictibacillus arsenicus</name>
    <dbReference type="NCBI Taxonomy" id="255247"/>
    <lineage>
        <taxon>Bacteria</taxon>
        <taxon>Bacillati</taxon>
        <taxon>Bacillota</taxon>
        <taxon>Bacilli</taxon>
        <taxon>Bacillales</taxon>
        <taxon>Fictibacillaceae</taxon>
        <taxon>Fictibacillus</taxon>
    </lineage>
</organism>
<keyword evidence="1" id="KW-1133">Transmembrane helix</keyword>
<evidence type="ECO:0000256" key="1">
    <source>
        <dbReference type="SAM" id="Phobius"/>
    </source>
</evidence>
<feature type="transmembrane region" description="Helical" evidence="1">
    <location>
        <begin position="6"/>
        <end position="29"/>
    </location>
</feature>